<comment type="pathway">
    <text evidence="2">Pyrimidine metabolism; UMP biosynthesis via de novo pathway; (S)-dihydroorotate from bicarbonate: step 2/3.</text>
</comment>
<dbReference type="Gene3D" id="3.40.50.880">
    <property type="match status" value="1"/>
</dbReference>
<dbReference type="InterPro" id="IPR032466">
    <property type="entry name" value="Metal_Hydrolase"/>
</dbReference>
<dbReference type="InterPro" id="IPR006130">
    <property type="entry name" value="Asp/Orn_carbamoylTrfase"/>
</dbReference>
<dbReference type="PROSITE" id="PS50975">
    <property type="entry name" value="ATP_GRASP"/>
    <property type="match status" value="2"/>
</dbReference>
<organism evidence="22 23">
    <name type="scientific">Somion occarium</name>
    <dbReference type="NCBI Taxonomy" id="3059160"/>
    <lineage>
        <taxon>Eukaryota</taxon>
        <taxon>Fungi</taxon>
        <taxon>Dikarya</taxon>
        <taxon>Basidiomycota</taxon>
        <taxon>Agaricomycotina</taxon>
        <taxon>Agaricomycetes</taxon>
        <taxon>Polyporales</taxon>
        <taxon>Cerrenaceae</taxon>
        <taxon>Somion</taxon>
    </lineage>
</organism>
<dbReference type="PROSITE" id="PS00867">
    <property type="entry name" value="CPSASE_2"/>
    <property type="match status" value="2"/>
</dbReference>
<evidence type="ECO:0000313" key="22">
    <source>
        <dbReference type="EMBL" id="CAL1702764.1"/>
    </source>
</evidence>
<keyword evidence="9" id="KW-0665">Pyrimidine biosynthesis</keyword>
<evidence type="ECO:0000256" key="6">
    <source>
        <dbReference type="ARBA" id="ARBA00022741"/>
    </source>
</evidence>
<dbReference type="CDD" id="cd01423">
    <property type="entry name" value="MGS_CPS_I_III"/>
    <property type="match status" value="1"/>
</dbReference>
<dbReference type="Proteomes" id="UP001497453">
    <property type="component" value="Chromosome 2"/>
</dbReference>
<name>A0ABP1D757_9APHY</name>
<feature type="domain" description="ATP-grasp" evidence="20">
    <location>
        <begin position="1131"/>
        <end position="1322"/>
    </location>
</feature>
<dbReference type="Gene3D" id="3.40.50.1370">
    <property type="entry name" value="Aspartate/ornithine carbamoyltransferase"/>
    <property type="match status" value="2"/>
</dbReference>
<dbReference type="PROSITE" id="PS00097">
    <property type="entry name" value="CARBAMOYLTRANSFERASE"/>
    <property type="match status" value="1"/>
</dbReference>
<keyword evidence="5" id="KW-0677">Repeat</keyword>
<dbReference type="HAMAP" id="MF_01209">
    <property type="entry name" value="CPSase_S_chain"/>
    <property type="match status" value="1"/>
</dbReference>
<dbReference type="InterPro" id="IPR011607">
    <property type="entry name" value="MGS-like_dom"/>
</dbReference>
<dbReference type="InterPro" id="IPR013815">
    <property type="entry name" value="ATP_grasp_subdomain_1"/>
</dbReference>
<dbReference type="InterPro" id="IPR058047">
    <property type="entry name" value="CPSase_preATP-grasp"/>
</dbReference>
<dbReference type="InterPro" id="IPR036897">
    <property type="entry name" value="CarbamoylP_synth_lsu_oligo_sf"/>
</dbReference>
<dbReference type="Gene3D" id="3.50.30.20">
    <property type="entry name" value="Carbamoyl-phosphate synthase small subunit, N-terminal domain"/>
    <property type="match status" value="1"/>
</dbReference>
<evidence type="ECO:0000256" key="12">
    <source>
        <dbReference type="ARBA" id="ARBA00043979"/>
    </source>
</evidence>
<dbReference type="InterPro" id="IPR006274">
    <property type="entry name" value="CarbamoylP_synth_ssu"/>
</dbReference>
<dbReference type="Gene3D" id="3.20.20.140">
    <property type="entry name" value="Metal-dependent hydrolases"/>
    <property type="match status" value="1"/>
</dbReference>
<dbReference type="HAMAP" id="MF_00001">
    <property type="entry name" value="Asp_carb_tr"/>
    <property type="match status" value="1"/>
</dbReference>
<evidence type="ECO:0000256" key="19">
    <source>
        <dbReference type="PROSITE-ProRule" id="PRU00409"/>
    </source>
</evidence>
<evidence type="ECO:0000259" key="21">
    <source>
        <dbReference type="PROSITE" id="PS51855"/>
    </source>
</evidence>
<dbReference type="PROSITE" id="PS00866">
    <property type="entry name" value="CPSASE_1"/>
    <property type="match status" value="2"/>
</dbReference>
<dbReference type="NCBIfam" id="TIGR00670">
    <property type="entry name" value="asp_carb_tr"/>
    <property type="match status" value="1"/>
</dbReference>
<keyword evidence="6 19" id="KW-0547">Nucleotide-binding</keyword>
<evidence type="ECO:0000256" key="11">
    <source>
        <dbReference type="ARBA" id="ARBA00043968"/>
    </source>
</evidence>
<dbReference type="NCBIfam" id="TIGR01369">
    <property type="entry name" value="CPSaseII_lrg"/>
    <property type="match status" value="1"/>
</dbReference>
<dbReference type="PRINTS" id="PR00099">
    <property type="entry name" value="CPSGATASE"/>
</dbReference>
<dbReference type="SUPFAM" id="SSF56059">
    <property type="entry name" value="Glutathione synthetase ATP-binding domain-like"/>
    <property type="match status" value="2"/>
</dbReference>
<evidence type="ECO:0000256" key="9">
    <source>
        <dbReference type="ARBA" id="ARBA00022975"/>
    </source>
</evidence>
<dbReference type="InterPro" id="IPR036914">
    <property type="entry name" value="MGS-like_dom_sf"/>
</dbReference>
<dbReference type="SMART" id="SM01096">
    <property type="entry name" value="CPSase_L_D3"/>
    <property type="match status" value="1"/>
</dbReference>
<reference evidence="23" key="1">
    <citation type="submission" date="2024-04" db="EMBL/GenBank/DDBJ databases">
        <authorList>
            <person name="Shaw F."/>
            <person name="Minotto A."/>
        </authorList>
    </citation>
    <scope>NUCLEOTIDE SEQUENCE [LARGE SCALE GENOMIC DNA]</scope>
</reference>
<evidence type="ECO:0000256" key="15">
    <source>
        <dbReference type="ARBA" id="ARBA00047359"/>
    </source>
</evidence>
<evidence type="ECO:0000256" key="5">
    <source>
        <dbReference type="ARBA" id="ARBA00022737"/>
    </source>
</evidence>
<dbReference type="SUPFAM" id="SSF48108">
    <property type="entry name" value="Carbamoyl phosphate synthetase, large subunit connection domain"/>
    <property type="match status" value="1"/>
</dbReference>
<evidence type="ECO:0000256" key="2">
    <source>
        <dbReference type="ARBA" id="ARBA00004852"/>
    </source>
</evidence>
<dbReference type="SMART" id="SM00851">
    <property type="entry name" value="MGS"/>
    <property type="match status" value="1"/>
</dbReference>
<dbReference type="PROSITE" id="PS51855">
    <property type="entry name" value="MGS"/>
    <property type="match status" value="1"/>
</dbReference>
<accession>A0ABP1D757</accession>
<dbReference type="InterPro" id="IPR036901">
    <property type="entry name" value="Asp/Orn_carbamoylTrfase_sf"/>
</dbReference>
<feature type="domain" description="MGS-like" evidence="21">
    <location>
        <begin position="1387"/>
        <end position="1544"/>
    </location>
</feature>
<dbReference type="Gene3D" id="3.40.50.1380">
    <property type="entry name" value="Methylglyoxal synthase-like domain"/>
    <property type="match status" value="1"/>
</dbReference>
<dbReference type="Pfam" id="PF02142">
    <property type="entry name" value="MGS"/>
    <property type="match status" value="1"/>
</dbReference>
<evidence type="ECO:0000256" key="7">
    <source>
        <dbReference type="ARBA" id="ARBA00022801"/>
    </source>
</evidence>
<proteinExistence type="inferred from homology"/>
<dbReference type="Gene3D" id="3.30.1490.20">
    <property type="entry name" value="ATP-grasp fold, A domain"/>
    <property type="match status" value="1"/>
</dbReference>
<keyword evidence="4" id="KW-0808">Transferase</keyword>
<keyword evidence="7" id="KW-0378">Hydrolase</keyword>
<keyword evidence="23" id="KW-1185">Reference proteome</keyword>
<sequence length="2247" mass="246862">MALPPKTDFVRPALSRTQSQYPFGYPAPPVTAPSTQSEDATITDAVLELSDGTAFRGISFGAEGKSVAGECVFQTGMVGYTESLTDPSYEGQILILTYPLIGNYGVPARPYTDSVEDLPTDFESSRIHVAAVVVGYYSEDYSHYLANSSLGTWLKECNVPAIYGVDTRALTKKIREKGSMLAKVLARKHEIVSMGAPRLSESRSLSPPGSPKWREDFIDVPFRDPNLDNLVAVVSIKISRVFEPITEPRMHPSGKRPLRVLAVDVGMKFNQIRCFTHRGIQLKVVPWDYDYLDPSEEPFDGLFISNGPGDPTMVTPSIKRLAEAMARADRPIFGICLGHQLLALAAGAKTSKMKYGNRGHNIPCTDALSGRCYITSQNHGFQVDTATLPEGWQELFQNANDGSNEGIYCIDKPFFSVQFHPESTPGPRDTEFLFDVFIQNILDCVTTSSLKPIKMPGGTKEENEKRTPRADVQKVLILGSGGLSIGQAGEFDYSGSQAIKALKEEGIYTILVNPNIATIATSKGLADKVYFLPVTPEFVRKIIQYEKPDGIYVTFGGQTALNVGIKLKDEFESLGCKVLGTSIDTIIMTEDRQLFASAMEEIGERCAQSQTATTPEEAVAAAKAIGYPIIVRAAYALGGLGSGFAQNEGQLKALCSKAFATSPQVLVEKSMKGWKEIEYEVVRDCRDNCITVCNMENFDPLGIHTGDSIVVAPSQTLSDADYNMLRTTAINVIRHLGVVGECNIQYALNPISKEYCIIEVNARLSRSSALASKATGYPLAFIAAKLGLGIPLNEIKNSVTKVTSACFEPSLDYVVVKIPRWDLKKFSRVSPLLSSSMKSVGEVMSIGRTFEETIQKAIRAIDDQFSGFSDNDLVEDIDEELVNPTDKRIFALAAAFYKGYSVEKIWQMTNIDKWFLTKLQSIHRMESRLSECNVSTISPDLLRQAKQLGFSDRQLASCMGSTELAVRRLRQESGIAPFVKQIDTVAAEFPAFTNYLYTTYNAIEHDITFNERGVMVLGSGVYRIGSSVEFDWCAVRAIRTLRDNGLQTIMVNYNPETVSTDYDEADKLYFENISLETILDIYDTEHARGVIISMGGQTPNNIALPLYRQNVKIYGTSPEMIDTAENRFKFSRLLDEIGVDQPQWKELSSFKEAHWFCQNVGYPVLVRPSYVLSGAAMNVVFSQDDLSSYLSQATAVSREHPVVITKYIEGAKEIEMDAVAKDGKMIMHYISEHVENAGVHSGDATLIHPPQDLDPETVRQIVEATAKIGDALNVTGPYNIQFIAKNNEIKVIECNLRAARSFPFVSKVTGIDAIEMATKVMMGIPVEPYPDPGLPTDYVGVKVPQFSFSRLSGADPVLGVEMASTGEVACFGKDKYEAYLKALISTGIIVPKKNILFSIGGYKEKLELLPSVQKLHAAGYNIFATSGTADFLTEHNVPCKYLETLPEDSKDQQKSEYSLTQHLANNLIDMYINLPSKNHYRRPASYASKGYRTRRMAVDFAVPLITNVKVAKLFFEALVRKYPLDVSPVDFKTSHQTYTFPGLVNIAAFVPGLTSTSPDDLADALKASISGGFATALILPYNISDKLVDRASLDIVRANISKAPYCNYAVSVVATSTNLNELDEELQADVKSLFIPFDHMGLNLSISAIASHFASWPVNKPVVTNARGTDLAPVLLMAGLHDRSLHVTDVQSKDDLLLISLNKAKEQKVTCDVSVYSLFFTRDDFPSATCLPSVEDQKALWQGLESIDAFSVGSTPYSLSRELDKEASTWTGIDEALPLLLTAVAEGRLTLKDIQLRLHENPIRIFGLPDQVATHVEVVIGRRAHIGTSKKHGQKAWSPLDGKMLDGAVHRVVLHGQTAFLDGVLGSTPAGRDMSSAIIAHQQVERRPSISGQRPEISPMVSFSKLPEPAAPQTVSALGANIPAAYGPARGPQILSSLLPHPAFHRRHVLSVKQFSHKDVHDLFTLAHEMQLQVERSGVLDILKGRVLCTLFYEPSTRTCSSFDAAMKRCGGEVVNVNVDSSSVLKGETLPDTIRTLGCYADAIVIRHPDVGSSQLAAKYSPVPIINAGDGVGEHPSQALLDVYTIRSELGTVNGKTITLLGDLKNGRTVHSLVTLLCMYSVRLNFVSPASLAMPASVVSAARKAGAHVYQCESLEDVLTDTDVLYVTRVQKERFASEAEWSGVKDAYRIDHALLSRAKSDMIVMHPLPRVTEIDPEVDFDSRRAVYFRQMRYGLFIRMALLASVMI</sequence>
<evidence type="ECO:0000256" key="4">
    <source>
        <dbReference type="ARBA" id="ARBA00022679"/>
    </source>
</evidence>
<dbReference type="Pfam" id="PF00185">
    <property type="entry name" value="OTCace"/>
    <property type="match status" value="1"/>
</dbReference>
<comment type="similarity">
    <text evidence="11">In the 3rd section; belongs to the metallo-dependent hydrolases superfamily. DHOase family. CAD subfamily.</text>
</comment>
<dbReference type="InterPro" id="IPR006131">
    <property type="entry name" value="Asp_carbamoyltransf_Asp/Orn-bd"/>
</dbReference>
<evidence type="ECO:0000256" key="13">
    <source>
        <dbReference type="ARBA" id="ARBA00043984"/>
    </source>
</evidence>
<dbReference type="InterPro" id="IPR002082">
    <property type="entry name" value="Asp_carbamoyltransf"/>
</dbReference>
<dbReference type="SUPFAM" id="SSF51556">
    <property type="entry name" value="Metallo-dependent hydrolases"/>
    <property type="match status" value="1"/>
</dbReference>
<dbReference type="Gene3D" id="3.40.50.20">
    <property type="match status" value="2"/>
</dbReference>
<dbReference type="NCBIfam" id="NF003671">
    <property type="entry name" value="PRK05294.1"/>
    <property type="match status" value="1"/>
</dbReference>
<dbReference type="EMBL" id="OZ037945">
    <property type="protein sequence ID" value="CAL1702764.1"/>
    <property type="molecule type" value="Genomic_DNA"/>
</dbReference>
<dbReference type="InterPro" id="IPR005483">
    <property type="entry name" value="CPSase_dom"/>
</dbReference>
<dbReference type="SMART" id="SM01097">
    <property type="entry name" value="CPSase_sm_chain"/>
    <property type="match status" value="1"/>
</dbReference>
<dbReference type="NCBIfam" id="NF009455">
    <property type="entry name" value="PRK12815.1"/>
    <property type="match status" value="1"/>
</dbReference>
<evidence type="ECO:0008006" key="24">
    <source>
        <dbReference type="Google" id="ProtNLM"/>
    </source>
</evidence>
<dbReference type="PANTHER" id="PTHR11405:SF5">
    <property type="entry name" value="CAD PROTEIN"/>
    <property type="match status" value="1"/>
</dbReference>
<dbReference type="InterPro" id="IPR011761">
    <property type="entry name" value="ATP-grasp"/>
</dbReference>
<dbReference type="PRINTS" id="PR00100">
    <property type="entry name" value="AOTCASE"/>
</dbReference>
<dbReference type="InterPro" id="IPR002474">
    <property type="entry name" value="CarbamoylP_synth_ssu_N"/>
</dbReference>
<dbReference type="InterPro" id="IPR016185">
    <property type="entry name" value="PreATP-grasp_dom_sf"/>
</dbReference>
<evidence type="ECO:0000256" key="8">
    <source>
        <dbReference type="ARBA" id="ARBA00022840"/>
    </source>
</evidence>
<dbReference type="PRINTS" id="PR00101">
    <property type="entry name" value="ATCASE"/>
</dbReference>
<comment type="catalytic activity">
    <reaction evidence="18">
        <text>L-glutamine + H2O = L-glutamate + NH4(+)</text>
        <dbReference type="Rhea" id="RHEA:15889"/>
        <dbReference type="ChEBI" id="CHEBI:15377"/>
        <dbReference type="ChEBI" id="CHEBI:28938"/>
        <dbReference type="ChEBI" id="CHEBI:29985"/>
        <dbReference type="ChEBI" id="CHEBI:58359"/>
        <dbReference type="EC" id="3.5.1.2"/>
    </reaction>
</comment>
<comment type="catalytic activity">
    <reaction evidence="16">
        <text>hydrogencarbonate + L-glutamine + 2 ATP + H2O = carbamoyl phosphate + L-glutamate + 2 ADP + phosphate + 2 H(+)</text>
        <dbReference type="Rhea" id="RHEA:18633"/>
        <dbReference type="ChEBI" id="CHEBI:15377"/>
        <dbReference type="ChEBI" id="CHEBI:15378"/>
        <dbReference type="ChEBI" id="CHEBI:17544"/>
        <dbReference type="ChEBI" id="CHEBI:29985"/>
        <dbReference type="ChEBI" id="CHEBI:30616"/>
        <dbReference type="ChEBI" id="CHEBI:43474"/>
        <dbReference type="ChEBI" id="CHEBI:58228"/>
        <dbReference type="ChEBI" id="CHEBI:58359"/>
        <dbReference type="ChEBI" id="CHEBI:456216"/>
        <dbReference type="EC" id="6.3.5.5"/>
    </reaction>
</comment>
<dbReference type="NCBIfam" id="TIGR01368">
    <property type="entry name" value="CPSaseIIsmall"/>
    <property type="match status" value="1"/>
</dbReference>
<dbReference type="SUPFAM" id="SSF52021">
    <property type="entry name" value="Carbamoyl phosphate synthetase, small subunit N-terminal domain"/>
    <property type="match status" value="1"/>
</dbReference>
<keyword evidence="3" id="KW-0436">Ligase</keyword>
<dbReference type="PANTHER" id="PTHR11405">
    <property type="entry name" value="CARBAMOYLTRANSFERASE FAMILY MEMBER"/>
    <property type="match status" value="1"/>
</dbReference>
<dbReference type="SUPFAM" id="SSF52335">
    <property type="entry name" value="Methylglyoxal synthase-like"/>
    <property type="match status" value="1"/>
</dbReference>
<comment type="similarity">
    <text evidence="13">In the N-terminal section; belongs to the CarA family.</text>
</comment>
<comment type="similarity">
    <text evidence="14">In the 2nd section; belongs to the CarB family.</text>
</comment>
<dbReference type="Gene3D" id="3.30.470.20">
    <property type="entry name" value="ATP-grasp fold, B domain"/>
    <property type="match status" value="2"/>
</dbReference>
<evidence type="ECO:0000256" key="3">
    <source>
        <dbReference type="ARBA" id="ARBA00022598"/>
    </source>
</evidence>
<dbReference type="InterPro" id="IPR017926">
    <property type="entry name" value="GATASE"/>
</dbReference>
<feature type="domain" description="ATP-grasp" evidence="20">
    <location>
        <begin position="596"/>
        <end position="788"/>
    </location>
</feature>
<dbReference type="Pfam" id="PF25596">
    <property type="entry name" value="CPSase_L_D1"/>
    <property type="match status" value="2"/>
</dbReference>
<dbReference type="InterPro" id="IPR005480">
    <property type="entry name" value="CPSase_lsu_oligo"/>
</dbReference>
<dbReference type="InterPro" id="IPR006132">
    <property type="entry name" value="Asp/Orn_carbamoyltranf_P-bd"/>
</dbReference>
<gene>
    <name evidence="22" type="ORF">GFSPODELE1_LOCUS4210</name>
</gene>
<dbReference type="NCBIfam" id="NF009475">
    <property type="entry name" value="PRK12838.1"/>
    <property type="match status" value="1"/>
</dbReference>
<evidence type="ECO:0000256" key="18">
    <source>
        <dbReference type="ARBA" id="ARBA00049534"/>
    </source>
</evidence>
<dbReference type="SUPFAM" id="SSF53671">
    <property type="entry name" value="Aspartate/ornithine carbamoyltransferase"/>
    <property type="match status" value="1"/>
</dbReference>
<dbReference type="PROSITE" id="PS51273">
    <property type="entry name" value="GATASE_TYPE_1"/>
    <property type="match status" value="1"/>
</dbReference>
<dbReference type="InterPro" id="IPR036480">
    <property type="entry name" value="CarbP_synth_ssu_N_sf"/>
</dbReference>
<comment type="pathway">
    <text evidence="1">Pyrimidine metabolism; UMP biosynthesis via de novo pathway; (S)-dihydroorotate from bicarbonate: step 1/3.</text>
</comment>
<dbReference type="InterPro" id="IPR006275">
    <property type="entry name" value="CPSase_lsu"/>
</dbReference>
<dbReference type="NCBIfam" id="NF002032">
    <property type="entry name" value="PRK00856.1"/>
    <property type="match status" value="1"/>
</dbReference>
<evidence type="ECO:0000256" key="14">
    <source>
        <dbReference type="ARBA" id="ARBA00043998"/>
    </source>
</evidence>
<dbReference type="SUPFAM" id="SSF52440">
    <property type="entry name" value="PreATP-grasp domain"/>
    <property type="match status" value="2"/>
</dbReference>
<keyword evidence="8 19" id="KW-0067">ATP-binding</keyword>
<evidence type="ECO:0000259" key="20">
    <source>
        <dbReference type="PROSITE" id="PS50975"/>
    </source>
</evidence>
<dbReference type="Pfam" id="PF02729">
    <property type="entry name" value="OTCace_N"/>
    <property type="match status" value="1"/>
</dbReference>
<evidence type="ECO:0000256" key="16">
    <source>
        <dbReference type="ARBA" id="ARBA00048816"/>
    </source>
</evidence>
<evidence type="ECO:0000313" key="23">
    <source>
        <dbReference type="Proteomes" id="UP001497453"/>
    </source>
</evidence>
<dbReference type="Gene3D" id="1.10.1030.10">
    <property type="entry name" value="Carbamoyl-phosphate synthetase, large subunit oligomerisation domain"/>
    <property type="match status" value="1"/>
</dbReference>
<dbReference type="Pfam" id="PF02787">
    <property type="entry name" value="CPSase_L_D3"/>
    <property type="match status" value="1"/>
</dbReference>
<evidence type="ECO:0000256" key="1">
    <source>
        <dbReference type="ARBA" id="ARBA00004812"/>
    </source>
</evidence>
<dbReference type="PRINTS" id="PR00098">
    <property type="entry name" value="CPSASE"/>
</dbReference>
<dbReference type="Pfam" id="PF00988">
    <property type="entry name" value="CPSase_sm_chain"/>
    <property type="match status" value="1"/>
</dbReference>
<keyword evidence="10" id="KW-0511">Multifunctional enzyme</keyword>
<dbReference type="InterPro" id="IPR005479">
    <property type="entry name" value="CPAse_ATP-bd"/>
</dbReference>
<dbReference type="InterPro" id="IPR035686">
    <property type="entry name" value="CPSase_GATase1"/>
</dbReference>
<dbReference type="Pfam" id="PF02786">
    <property type="entry name" value="CPSase_L_D2"/>
    <property type="match status" value="2"/>
</dbReference>
<protein>
    <recommendedName>
        <fullName evidence="24">Aspartate carbamoyltransferase</fullName>
    </recommendedName>
</protein>
<dbReference type="InterPro" id="IPR029062">
    <property type="entry name" value="Class_I_gatase-like"/>
</dbReference>
<comment type="similarity">
    <text evidence="12">In the C-terminal section; belongs to the aspartate/ornithine carbamoyltransferase superfamily. ATCase family.</text>
</comment>
<comment type="catalytic activity">
    <reaction evidence="15">
        <text>hydrogencarbonate + NH4(+) + 2 ATP = carbamoyl phosphate + 2 ADP + phosphate + 2 H(+)</text>
        <dbReference type="Rhea" id="RHEA:18029"/>
        <dbReference type="ChEBI" id="CHEBI:15378"/>
        <dbReference type="ChEBI" id="CHEBI:17544"/>
        <dbReference type="ChEBI" id="CHEBI:28938"/>
        <dbReference type="ChEBI" id="CHEBI:30616"/>
        <dbReference type="ChEBI" id="CHEBI:43474"/>
        <dbReference type="ChEBI" id="CHEBI:58228"/>
        <dbReference type="ChEBI" id="CHEBI:456216"/>
        <dbReference type="EC" id="6.3.4.16"/>
    </reaction>
</comment>
<dbReference type="CDD" id="cd01744">
    <property type="entry name" value="GATase1_CPSase"/>
    <property type="match status" value="1"/>
</dbReference>
<evidence type="ECO:0000256" key="10">
    <source>
        <dbReference type="ARBA" id="ARBA00023268"/>
    </source>
</evidence>
<dbReference type="Pfam" id="PF00117">
    <property type="entry name" value="GATase"/>
    <property type="match status" value="1"/>
</dbReference>
<dbReference type="SUPFAM" id="SSF52317">
    <property type="entry name" value="Class I glutamine amidotransferase-like"/>
    <property type="match status" value="1"/>
</dbReference>
<evidence type="ECO:0000256" key="17">
    <source>
        <dbReference type="ARBA" id="ARBA00048859"/>
    </source>
</evidence>
<comment type="catalytic activity">
    <reaction evidence="17">
        <text>carbamoyl phosphate + L-aspartate = N-carbamoyl-L-aspartate + phosphate + H(+)</text>
        <dbReference type="Rhea" id="RHEA:20013"/>
        <dbReference type="ChEBI" id="CHEBI:15378"/>
        <dbReference type="ChEBI" id="CHEBI:29991"/>
        <dbReference type="ChEBI" id="CHEBI:32814"/>
        <dbReference type="ChEBI" id="CHEBI:43474"/>
        <dbReference type="ChEBI" id="CHEBI:58228"/>
        <dbReference type="EC" id="2.1.3.2"/>
    </reaction>
</comment>